<evidence type="ECO:0000256" key="1">
    <source>
        <dbReference type="SAM" id="MobiDB-lite"/>
    </source>
</evidence>
<organism evidence="2 3">
    <name type="scientific">Caenorhabditis auriculariae</name>
    <dbReference type="NCBI Taxonomy" id="2777116"/>
    <lineage>
        <taxon>Eukaryota</taxon>
        <taxon>Metazoa</taxon>
        <taxon>Ecdysozoa</taxon>
        <taxon>Nematoda</taxon>
        <taxon>Chromadorea</taxon>
        <taxon>Rhabditida</taxon>
        <taxon>Rhabditina</taxon>
        <taxon>Rhabditomorpha</taxon>
        <taxon>Rhabditoidea</taxon>
        <taxon>Rhabditidae</taxon>
        <taxon>Peloderinae</taxon>
        <taxon>Caenorhabditis</taxon>
    </lineage>
</organism>
<proteinExistence type="predicted"/>
<feature type="region of interest" description="Disordered" evidence="1">
    <location>
        <begin position="43"/>
        <end position="75"/>
    </location>
</feature>
<reference evidence="2" key="1">
    <citation type="submission" date="2020-10" db="EMBL/GenBank/DDBJ databases">
        <authorList>
            <person name="Kikuchi T."/>
        </authorList>
    </citation>
    <scope>NUCLEOTIDE SEQUENCE</scope>
    <source>
        <strain evidence="2">NKZ352</strain>
    </source>
</reference>
<dbReference type="AlphaFoldDB" id="A0A8S1HBU3"/>
<sequence>MFGSKKIFYSYHVASGQSTNDEQAEFRSQEEHLQRGVESLKGIVDERRNKRNSTLKKNLYSNRAALGGSRPYGGP</sequence>
<evidence type="ECO:0000313" key="2">
    <source>
        <dbReference type="EMBL" id="CAD6193793.1"/>
    </source>
</evidence>
<dbReference type="Proteomes" id="UP000835052">
    <property type="component" value="Unassembled WGS sequence"/>
</dbReference>
<evidence type="ECO:0000313" key="3">
    <source>
        <dbReference type="Proteomes" id="UP000835052"/>
    </source>
</evidence>
<dbReference type="EMBL" id="CAJGYM010000038">
    <property type="protein sequence ID" value="CAD6193793.1"/>
    <property type="molecule type" value="Genomic_DNA"/>
</dbReference>
<accession>A0A8S1HBU3</accession>
<keyword evidence="3" id="KW-1185">Reference proteome</keyword>
<comment type="caution">
    <text evidence="2">The sequence shown here is derived from an EMBL/GenBank/DDBJ whole genome shotgun (WGS) entry which is preliminary data.</text>
</comment>
<name>A0A8S1HBU3_9PELO</name>
<protein>
    <submittedName>
        <fullName evidence="2">Uncharacterized protein</fullName>
    </submittedName>
</protein>
<gene>
    <name evidence="2" type="ORF">CAUJ_LOCUS9712</name>
</gene>